<dbReference type="PANTHER" id="PTHR12307:SF49">
    <property type="entry name" value="PROTEIN PHOSPHATASE 1 REGULATORY SUBUNIT"/>
    <property type="match status" value="1"/>
</dbReference>
<reference evidence="2" key="1">
    <citation type="submission" date="2025-08" db="UniProtKB">
        <authorList>
            <consortium name="Ensembl"/>
        </authorList>
    </citation>
    <scope>IDENTIFICATION</scope>
</reference>
<dbReference type="PaxDb" id="30732-ENSOMEP00000008981"/>
<accession>A0A3B3BTG3</accession>
<sequence>MRFISASPFTSYVFVCDPLHASESWIPWCLVEIAVRLCLDQRKQLCPHVWVPILKPLRPCIHDDILTPIKEKRVVFADSQGFSLTDVRLFSDEEEEQSDLDLLPTLQDLGSMTGDGYSCTVSTSCPGTSLKLGFAQPSLDFQAFRSKLAESMVILECCTISEQTLRGTVRVRNITFQKDVRMRITFNSWLSYRDVPCTYLQKRFGGPQTDIFEFSTDIPKVIDAKRRIEFCFIYLPVGYSEPFWDNNYGKNYSISVCVNSHLCCGKRMKDRLLLKSKLDLKVSFSTFWQGLGKKKLLKITCVYVFKQFHGCQEDT</sequence>
<proteinExistence type="predicted"/>
<dbReference type="InterPro" id="IPR038175">
    <property type="entry name" value="CBM21_dom_sf"/>
</dbReference>
<keyword evidence="3" id="KW-1185">Reference proteome</keyword>
<name>A0A3B3BTG3_ORYME</name>
<dbReference type="GO" id="GO:0000164">
    <property type="term" value="C:protein phosphatase type 1 complex"/>
    <property type="evidence" value="ECO:0007669"/>
    <property type="project" value="TreeGrafter"/>
</dbReference>
<dbReference type="GO" id="GO:0008157">
    <property type="term" value="F:protein phosphatase 1 binding"/>
    <property type="evidence" value="ECO:0007669"/>
    <property type="project" value="TreeGrafter"/>
</dbReference>
<dbReference type="InterPro" id="IPR050782">
    <property type="entry name" value="PP1_regulatory_subunit_3"/>
</dbReference>
<protein>
    <submittedName>
        <fullName evidence="2">Protein phosphatase 1 regulatory subunit 3C2, duplicate b</fullName>
    </submittedName>
</protein>
<evidence type="ECO:0000313" key="2">
    <source>
        <dbReference type="Ensembl" id="ENSOMEP00000008981.1"/>
    </source>
</evidence>
<reference evidence="2" key="2">
    <citation type="submission" date="2025-09" db="UniProtKB">
        <authorList>
            <consortium name="Ensembl"/>
        </authorList>
    </citation>
    <scope>IDENTIFICATION</scope>
</reference>
<dbReference type="PANTHER" id="PTHR12307">
    <property type="entry name" value="PROTEIN PHOSPHATASE 1 REGULATORY SUBUNIT"/>
    <property type="match status" value="1"/>
</dbReference>
<dbReference type="Gene3D" id="2.60.40.2440">
    <property type="entry name" value="Carbohydrate binding type-21 domain"/>
    <property type="match status" value="1"/>
</dbReference>
<dbReference type="InterPro" id="IPR005036">
    <property type="entry name" value="CBM21_dom"/>
</dbReference>
<dbReference type="Proteomes" id="UP000261560">
    <property type="component" value="Unplaced"/>
</dbReference>
<dbReference type="STRING" id="30732.ENSOMEP00000008981"/>
<feature type="domain" description="CBM21" evidence="1">
    <location>
        <begin position="145"/>
        <end position="255"/>
    </location>
</feature>
<organism evidence="2 3">
    <name type="scientific">Oryzias melastigma</name>
    <name type="common">Marine medaka</name>
    <dbReference type="NCBI Taxonomy" id="30732"/>
    <lineage>
        <taxon>Eukaryota</taxon>
        <taxon>Metazoa</taxon>
        <taxon>Chordata</taxon>
        <taxon>Craniata</taxon>
        <taxon>Vertebrata</taxon>
        <taxon>Euteleostomi</taxon>
        <taxon>Actinopterygii</taxon>
        <taxon>Neopterygii</taxon>
        <taxon>Teleostei</taxon>
        <taxon>Neoteleostei</taxon>
        <taxon>Acanthomorphata</taxon>
        <taxon>Ovalentaria</taxon>
        <taxon>Atherinomorphae</taxon>
        <taxon>Beloniformes</taxon>
        <taxon>Adrianichthyidae</taxon>
        <taxon>Oryziinae</taxon>
        <taxon>Oryzias</taxon>
    </lineage>
</organism>
<dbReference type="Ensembl" id="ENSOMET00000001547.1">
    <property type="protein sequence ID" value="ENSOMEP00000008981.1"/>
    <property type="gene ID" value="ENSOMEG00000010173.1"/>
</dbReference>
<dbReference type="AlphaFoldDB" id="A0A3B3BTG3"/>
<dbReference type="Pfam" id="PF03370">
    <property type="entry name" value="CBM_21"/>
    <property type="match status" value="1"/>
</dbReference>
<evidence type="ECO:0000313" key="3">
    <source>
        <dbReference type="Proteomes" id="UP000261560"/>
    </source>
</evidence>
<dbReference type="GeneTree" id="ENSGT00940000155648"/>
<evidence type="ECO:0000259" key="1">
    <source>
        <dbReference type="PROSITE" id="PS51159"/>
    </source>
</evidence>
<dbReference type="GO" id="GO:0005979">
    <property type="term" value="P:regulation of glycogen biosynthetic process"/>
    <property type="evidence" value="ECO:0007669"/>
    <property type="project" value="TreeGrafter"/>
</dbReference>
<dbReference type="PROSITE" id="PS51159">
    <property type="entry name" value="CBM21"/>
    <property type="match status" value="1"/>
</dbReference>
<dbReference type="GO" id="GO:2001069">
    <property type="term" value="F:glycogen binding"/>
    <property type="evidence" value="ECO:0007669"/>
    <property type="project" value="TreeGrafter"/>
</dbReference>